<name>A0A5C8Z7G2_9GAMM</name>
<proteinExistence type="predicted"/>
<dbReference type="Proteomes" id="UP000321764">
    <property type="component" value="Unassembled WGS sequence"/>
</dbReference>
<evidence type="ECO:0000313" key="2">
    <source>
        <dbReference type="Proteomes" id="UP000321764"/>
    </source>
</evidence>
<organism evidence="1 2">
    <name type="scientific">Reinekea thalattae</name>
    <dbReference type="NCBI Taxonomy" id="2593301"/>
    <lineage>
        <taxon>Bacteria</taxon>
        <taxon>Pseudomonadati</taxon>
        <taxon>Pseudomonadota</taxon>
        <taxon>Gammaproteobacteria</taxon>
        <taxon>Oceanospirillales</taxon>
        <taxon>Saccharospirillaceae</taxon>
        <taxon>Reinekea</taxon>
    </lineage>
</organism>
<comment type="caution">
    <text evidence="1">The sequence shown here is derived from an EMBL/GenBank/DDBJ whole genome shotgun (WGS) entry which is preliminary data.</text>
</comment>
<gene>
    <name evidence="1" type="ORF">FME95_01330</name>
</gene>
<accession>A0A5C8Z7G2</accession>
<reference evidence="1 2" key="1">
    <citation type="submission" date="2019-07" db="EMBL/GenBank/DDBJ databases">
        <title>Reinekea sp. strain SSH23 genome sequencing and assembly.</title>
        <authorList>
            <person name="Kim I."/>
        </authorList>
    </citation>
    <scope>NUCLEOTIDE SEQUENCE [LARGE SCALE GENOMIC DNA]</scope>
    <source>
        <strain evidence="1 2">SSH23</strain>
    </source>
</reference>
<evidence type="ECO:0000313" key="1">
    <source>
        <dbReference type="EMBL" id="TXR53244.1"/>
    </source>
</evidence>
<dbReference type="EMBL" id="VKAD01000001">
    <property type="protein sequence ID" value="TXR53244.1"/>
    <property type="molecule type" value="Genomic_DNA"/>
</dbReference>
<protein>
    <submittedName>
        <fullName evidence="1">Uncharacterized protein</fullName>
    </submittedName>
</protein>
<dbReference type="RefSeq" id="WP_147712446.1">
    <property type="nucleotide sequence ID" value="NZ_VKAD01000001.1"/>
</dbReference>
<keyword evidence="2" id="KW-1185">Reference proteome</keyword>
<dbReference type="AlphaFoldDB" id="A0A5C8Z7G2"/>
<sequence>MKHELDKLDKEFKALWLKTERLPKALQQWQEKLQDLVERSDANTKNVKVLSQYADSWQDIIDKNNALFSEQKNKLQQQLKIGELSYTKEKQAGKFKQEGDQ</sequence>